<keyword evidence="4" id="KW-1185">Reference proteome</keyword>
<dbReference type="AlphaFoldDB" id="A0A5B7F9E1"/>
<dbReference type="EMBL" id="VSRR010005234">
    <property type="protein sequence ID" value="MPC41916.1"/>
    <property type="molecule type" value="Genomic_DNA"/>
</dbReference>
<keyword evidence="2" id="KW-0732">Signal</keyword>
<dbReference type="Proteomes" id="UP000324222">
    <property type="component" value="Unassembled WGS sequence"/>
</dbReference>
<evidence type="ECO:0000313" key="3">
    <source>
        <dbReference type="EMBL" id="MPC41916.1"/>
    </source>
</evidence>
<evidence type="ECO:0000256" key="2">
    <source>
        <dbReference type="SAM" id="SignalP"/>
    </source>
</evidence>
<sequence>MTLLWLSFASGSVTWARMTCSLLTSLRNVRESTSRENLDGPPSGLTRVLAGGLLHIGSRLDFLSHPPTHNRRGPGPSRGLFQGQGLPRGGGGPRTELFRSSASFVYRRA</sequence>
<feature type="chain" id="PRO_5023087540" description="Secreted protein" evidence="2">
    <location>
        <begin position="17"/>
        <end position="109"/>
    </location>
</feature>
<organism evidence="3 4">
    <name type="scientific">Portunus trituberculatus</name>
    <name type="common">Swimming crab</name>
    <name type="synonym">Neptunus trituberculatus</name>
    <dbReference type="NCBI Taxonomy" id="210409"/>
    <lineage>
        <taxon>Eukaryota</taxon>
        <taxon>Metazoa</taxon>
        <taxon>Ecdysozoa</taxon>
        <taxon>Arthropoda</taxon>
        <taxon>Crustacea</taxon>
        <taxon>Multicrustacea</taxon>
        <taxon>Malacostraca</taxon>
        <taxon>Eumalacostraca</taxon>
        <taxon>Eucarida</taxon>
        <taxon>Decapoda</taxon>
        <taxon>Pleocyemata</taxon>
        <taxon>Brachyura</taxon>
        <taxon>Eubrachyura</taxon>
        <taxon>Portunoidea</taxon>
        <taxon>Portunidae</taxon>
        <taxon>Portuninae</taxon>
        <taxon>Portunus</taxon>
    </lineage>
</organism>
<evidence type="ECO:0000313" key="4">
    <source>
        <dbReference type="Proteomes" id="UP000324222"/>
    </source>
</evidence>
<name>A0A5B7F9E1_PORTR</name>
<evidence type="ECO:0008006" key="5">
    <source>
        <dbReference type="Google" id="ProtNLM"/>
    </source>
</evidence>
<proteinExistence type="predicted"/>
<feature type="region of interest" description="Disordered" evidence="1">
    <location>
        <begin position="62"/>
        <end position="96"/>
    </location>
</feature>
<protein>
    <recommendedName>
        <fullName evidence="5">Secreted protein</fullName>
    </recommendedName>
</protein>
<gene>
    <name evidence="3" type="ORF">E2C01_035527</name>
</gene>
<reference evidence="3 4" key="1">
    <citation type="submission" date="2019-05" db="EMBL/GenBank/DDBJ databases">
        <title>Another draft genome of Portunus trituberculatus and its Hox gene families provides insights of decapod evolution.</title>
        <authorList>
            <person name="Jeong J.-H."/>
            <person name="Song I."/>
            <person name="Kim S."/>
            <person name="Choi T."/>
            <person name="Kim D."/>
            <person name="Ryu S."/>
            <person name="Kim W."/>
        </authorList>
    </citation>
    <scope>NUCLEOTIDE SEQUENCE [LARGE SCALE GENOMIC DNA]</scope>
    <source>
        <tissue evidence="3">Muscle</tissue>
    </source>
</reference>
<feature type="signal peptide" evidence="2">
    <location>
        <begin position="1"/>
        <end position="16"/>
    </location>
</feature>
<evidence type="ECO:0000256" key="1">
    <source>
        <dbReference type="SAM" id="MobiDB-lite"/>
    </source>
</evidence>
<comment type="caution">
    <text evidence="3">The sequence shown here is derived from an EMBL/GenBank/DDBJ whole genome shotgun (WGS) entry which is preliminary data.</text>
</comment>
<accession>A0A5B7F9E1</accession>